<sequence>MDIAVSNSWLSFWMLWILYLDIEVNLMSRPYPRLLVITPVCCMLLFTAGHALTLFNYPRIAFMICVLCGLAIPLTIHTIVHASFRLHIMECCCNTLWSASPLVNASACIVEMTDCSFSIFSAALHLLGLFMCLHGVTRSWIHHIETAVAHYSIRQAYAKYLDRLRYLSVARTEETE</sequence>
<gene>
    <name evidence="2" type="ORF">Ae201684_009850</name>
</gene>
<proteinExistence type="predicted"/>
<feature type="transmembrane region" description="Helical" evidence="1">
    <location>
        <begin position="6"/>
        <end position="22"/>
    </location>
</feature>
<feature type="transmembrane region" description="Helical" evidence="1">
    <location>
        <begin position="60"/>
        <end position="80"/>
    </location>
</feature>
<keyword evidence="1" id="KW-1133">Transmembrane helix</keyword>
<evidence type="ECO:0000256" key="1">
    <source>
        <dbReference type="SAM" id="Phobius"/>
    </source>
</evidence>
<reference evidence="2 3" key="1">
    <citation type="submission" date="2019-07" db="EMBL/GenBank/DDBJ databases">
        <title>Genomics analysis of Aphanomyces spp. identifies a new class of oomycete effector associated with host adaptation.</title>
        <authorList>
            <person name="Gaulin E."/>
        </authorList>
    </citation>
    <scope>NUCLEOTIDE SEQUENCE [LARGE SCALE GENOMIC DNA]</scope>
    <source>
        <strain evidence="2 3">ATCC 201684</strain>
    </source>
</reference>
<organism evidence="2 3">
    <name type="scientific">Aphanomyces euteiches</name>
    <dbReference type="NCBI Taxonomy" id="100861"/>
    <lineage>
        <taxon>Eukaryota</taxon>
        <taxon>Sar</taxon>
        <taxon>Stramenopiles</taxon>
        <taxon>Oomycota</taxon>
        <taxon>Saprolegniomycetes</taxon>
        <taxon>Saprolegniales</taxon>
        <taxon>Verrucalvaceae</taxon>
        <taxon>Aphanomyces</taxon>
    </lineage>
</organism>
<dbReference type="Proteomes" id="UP000481153">
    <property type="component" value="Unassembled WGS sequence"/>
</dbReference>
<keyword evidence="1" id="KW-0472">Membrane</keyword>
<evidence type="ECO:0000313" key="3">
    <source>
        <dbReference type="Proteomes" id="UP000481153"/>
    </source>
</evidence>
<comment type="caution">
    <text evidence="2">The sequence shown here is derived from an EMBL/GenBank/DDBJ whole genome shotgun (WGS) entry which is preliminary data.</text>
</comment>
<name>A0A6G0WZJ0_9STRA</name>
<dbReference type="EMBL" id="VJMJ01000126">
    <property type="protein sequence ID" value="KAF0733023.1"/>
    <property type="molecule type" value="Genomic_DNA"/>
</dbReference>
<feature type="transmembrane region" description="Helical" evidence="1">
    <location>
        <begin position="34"/>
        <end position="54"/>
    </location>
</feature>
<protein>
    <submittedName>
        <fullName evidence="2">Uncharacterized protein</fullName>
    </submittedName>
</protein>
<dbReference type="AlphaFoldDB" id="A0A6G0WZJ0"/>
<accession>A0A6G0WZJ0</accession>
<evidence type="ECO:0000313" key="2">
    <source>
        <dbReference type="EMBL" id="KAF0733023.1"/>
    </source>
</evidence>
<keyword evidence="1" id="KW-0812">Transmembrane</keyword>
<keyword evidence="3" id="KW-1185">Reference proteome</keyword>